<reference evidence="3 4" key="1">
    <citation type="journal article" date="2016" name="Nat. Commun.">
        <title>Thousands of microbial genomes shed light on interconnected biogeochemical processes in an aquifer system.</title>
        <authorList>
            <person name="Anantharaman K."/>
            <person name="Brown C.T."/>
            <person name="Hug L.A."/>
            <person name="Sharon I."/>
            <person name="Castelle C.J."/>
            <person name="Probst A.J."/>
            <person name="Thomas B.C."/>
            <person name="Singh A."/>
            <person name="Wilkins M.J."/>
            <person name="Karaoz U."/>
            <person name="Brodie E.L."/>
            <person name="Williams K.H."/>
            <person name="Hubbard S.S."/>
            <person name="Banfield J.F."/>
        </authorList>
    </citation>
    <scope>NUCLEOTIDE SEQUENCE [LARGE SCALE GENOMIC DNA]</scope>
</reference>
<dbReference type="Pfam" id="PF00239">
    <property type="entry name" value="Resolvase"/>
    <property type="match status" value="1"/>
</dbReference>
<accession>A0A1G2CVX4</accession>
<dbReference type="Pfam" id="PF13408">
    <property type="entry name" value="Zn_ribbon_recom"/>
    <property type="match status" value="1"/>
</dbReference>
<dbReference type="GO" id="GO:0003677">
    <property type="term" value="F:DNA binding"/>
    <property type="evidence" value="ECO:0007669"/>
    <property type="project" value="InterPro"/>
</dbReference>
<proteinExistence type="predicted"/>
<evidence type="ECO:0000313" key="4">
    <source>
        <dbReference type="Proteomes" id="UP000177122"/>
    </source>
</evidence>
<dbReference type="InterPro" id="IPR011109">
    <property type="entry name" value="DNA_bind_recombinase_dom"/>
</dbReference>
<protein>
    <recommendedName>
        <fullName evidence="5">Recombinase domain-containing protein</fullName>
    </recommendedName>
</protein>
<dbReference type="EMBL" id="MHLI01000010">
    <property type="protein sequence ID" value="OGZ05516.1"/>
    <property type="molecule type" value="Genomic_DNA"/>
</dbReference>
<dbReference type="GO" id="GO:0000150">
    <property type="term" value="F:DNA strand exchange activity"/>
    <property type="evidence" value="ECO:0007669"/>
    <property type="project" value="InterPro"/>
</dbReference>
<dbReference type="Pfam" id="PF07508">
    <property type="entry name" value="Recombinase"/>
    <property type="match status" value="1"/>
</dbReference>
<dbReference type="Gene3D" id="3.90.1750.20">
    <property type="entry name" value="Putative Large Serine Recombinase, Chain B, Domain 2"/>
    <property type="match status" value="1"/>
</dbReference>
<comment type="caution">
    <text evidence="3">The sequence shown here is derived from an EMBL/GenBank/DDBJ whole genome shotgun (WGS) entry which is preliminary data.</text>
</comment>
<evidence type="ECO:0000259" key="1">
    <source>
        <dbReference type="PROSITE" id="PS51736"/>
    </source>
</evidence>
<feature type="domain" description="Recombinase" evidence="2">
    <location>
        <begin position="129"/>
        <end position="246"/>
    </location>
</feature>
<organism evidence="3 4">
    <name type="scientific">Candidatus Lloydbacteria bacterium RIFCSPHIGHO2_01_FULL_49_22</name>
    <dbReference type="NCBI Taxonomy" id="1798658"/>
    <lineage>
        <taxon>Bacteria</taxon>
        <taxon>Candidatus Lloydiibacteriota</taxon>
    </lineage>
</organism>
<dbReference type="PROSITE" id="PS51736">
    <property type="entry name" value="RECOMBINASES_3"/>
    <property type="match status" value="1"/>
</dbReference>
<dbReference type="InterPro" id="IPR006119">
    <property type="entry name" value="Resolv_N"/>
</dbReference>
<dbReference type="InterPro" id="IPR038109">
    <property type="entry name" value="DNA_bind_recomb_sf"/>
</dbReference>
<dbReference type="SUPFAM" id="SSF53041">
    <property type="entry name" value="Resolvase-like"/>
    <property type="match status" value="1"/>
</dbReference>
<feature type="domain" description="Resolvase/invertase-type recombinase catalytic" evidence="1">
    <location>
        <begin position="1"/>
        <end position="122"/>
    </location>
</feature>
<gene>
    <name evidence="3" type="ORF">A2845_05925</name>
</gene>
<dbReference type="InterPro" id="IPR036162">
    <property type="entry name" value="Resolvase-like_N_sf"/>
</dbReference>
<sequence>MLQLAQREGLDVVDIKRESHSAKSTGQRPVFNELISDLKEGKFNAILAWHPDRLSRNAGDLGAIVDLMDEHRLIEVRTFGQKFTNSPSEKFLLMILCSQAKLENDNKGVNVKRGLRAKVEMGLWPCVAPTGYINDRMPGRAGYVLVDPVRAPIIKQIFEKVGNDRWSARTVYKWMVKEGKFNSVRKGNKALTLSTIYRLLHQPFYSGTFEYPTGSGNWYKGQHEPLVSKELFEKVQQKIAEELKSKKQYQEFTFTNLMLCGYCGSGITAQSKDKNLKDGSVKSYTYYNCTHNKDHFCKNPFIREEELLKQIDEIFDKIDIDELGTRHIIEREVARYNNIRAKLLGAKENDKALDVDVRNYAKYMLKEGTMLEKRELLGCLKNRIILKDKTITLEKSLQINDLTPQTQIAR</sequence>
<dbReference type="PANTHER" id="PTHR30461">
    <property type="entry name" value="DNA-INVERTASE FROM LAMBDOID PROPHAGE"/>
    <property type="match status" value="1"/>
</dbReference>
<dbReference type="CDD" id="cd00338">
    <property type="entry name" value="Ser_Recombinase"/>
    <property type="match status" value="1"/>
</dbReference>
<dbReference type="AlphaFoldDB" id="A0A1G2CVX4"/>
<dbReference type="Gene3D" id="3.40.50.1390">
    <property type="entry name" value="Resolvase, N-terminal catalytic domain"/>
    <property type="match status" value="1"/>
</dbReference>
<evidence type="ECO:0000313" key="3">
    <source>
        <dbReference type="EMBL" id="OGZ05516.1"/>
    </source>
</evidence>
<name>A0A1G2CVX4_9BACT</name>
<dbReference type="SMART" id="SM00857">
    <property type="entry name" value="Resolvase"/>
    <property type="match status" value="1"/>
</dbReference>
<dbReference type="InterPro" id="IPR025827">
    <property type="entry name" value="Zn_ribbon_recom_dom"/>
</dbReference>
<dbReference type="PANTHER" id="PTHR30461:SF23">
    <property type="entry name" value="DNA RECOMBINASE-RELATED"/>
    <property type="match status" value="1"/>
</dbReference>
<dbReference type="PROSITE" id="PS51737">
    <property type="entry name" value="RECOMBINASE_DNA_BIND"/>
    <property type="match status" value="1"/>
</dbReference>
<dbReference type="InterPro" id="IPR050639">
    <property type="entry name" value="SSR_resolvase"/>
</dbReference>
<dbReference type="Proteomes" id="UP000177122">
    <property type="component" value="Unassembled WGS sequence"/>
</dbReference>
<evidence type="ECO:0008006" key="5">
    <source>
        <dbReference type="Google" id="ProtNLM"/>
    </source>
</evidence>
<evidence type="ECO:0000259" key="2">
    <source>
        <dbReference type="PROSITE" id="PS51737"/>
    </source>
</evidence>